<evidence type="ECO:0000313" key="3">
    <source>
        <dbReference type="EMBL" id="ODH29199.1"/>
    </source>
</evidence>
<gene>
    <name evidence="3" type="ORF">ACO22_03787</name>
</gene>
<evidence type="ECO:0000256" key="2">
    <source>
        <dbReference type="SAM" id="Phobius"/>
    </source>
</evidence>
<proteinExistence type="predicted"/>
<feature type="transmembrane region" description="Helical" evidence="2">
    <location>
        <begin position="20"/>
        <end position="41"/>
    </location>
</feature>
<organism evidence="3 4">
    <name type="scientific">Paracoccidioides brasiliensis</name>
    <dbReference type="NCBI Taxonomy" id="121759"/>
    <lineage>
        <taxon>Eukaryota</taxon>
        <taxon>Fungi</taxon>
        <taxon>Dikarya</taxon>
        <taxon>Ascomycota</taxon>
        <taxon>Pezizomycotina</taxon>
        <taxon>Eurotiomycetes</taxon>
        <taxon>Eurotiomycetidae</taxon>
        <taxon>Onygenales</taxon>
        <taxon>Ajellomycetaceae</taxon>
        <taxon>Paracoccidioides</taxon>
    </lineage>
</organism>
<comment type="caution">
    <text evidence="3">The sequence shown here is derived from an EMBL/GenBank/DDBJ whole genome shotgun (WGS) entry which is preliminary data.</text>
</comment>
<evidence type="ECO:0000313" key="4">
    <source>
        <dbReference type="Proteomes" id="UP000242814"/>
    </source>
</evidence>
<name>A0A1D2JF44_PARBR</name>
<evidence type="ECO:0000256" key="1">
    <source>
        <dbReference type="SAM" id="MobiDB-lite"/>
    </source>
</evidence>
<feature type="region of interest" description="Disordered" evidence="1">
    <location>
        <begin position="50"/>
        <end position="72"/>
    </location>
</feature>
<keyword evidence="2" id="KW-0812">Transmembrane</keyword>
<keyword evidence="2" id="KW-1133">Transmembrane helix</keyword>
<reference evidence="3 4" key="1">
    <citation type="submission" date="2016-06" db="EMBL/GenBank/DDBJ databases">
        <authorList>
            <person name="Kjaerup R.B."/>
            <person name="Dalgaard T.S."/>
            <person name="Juul-Madsen H.R."/>
        </authorList>
    </citation>
    <scope>NUCLEOTIDE SEQUENCE [LARGE SCALE GENOMIC DNA]</scope>
    <source>
        <strain evidence="3 4">Pb300</strain>
    </source>
</reference>
<dbReference type="AlphaFoldDB" id="A0A1D2JF44"/>
<sequence length="72" mass="8213">MSFPRGEKRGVEGALIKKTFFDLLWTLHFTCFLFVTLRAYLQSSTARVHEHTISDGDGRLNERLHEHPGAVA</sequence>
<protein>
    <submittedName>
        <fullName evidence="3">Uncharacterized protein</fullName>
    </submittedName>
</protein>
<keyword evidence="2" id="KW-0472">Membrane</keyword>
<accession>A0A1D2JF44</accession>
<dbReference type="Proteomes" id="UP000242814">
    <property type="component" value="Unassembled WGS sequence"/>
</dbReference>
<dbReference type="EMBL" id="LZYO01000136">
    <property type="protein sequence ID" value="ODH29199.1"/>
    <property type="molecule type" value="Genomic_DNA"/>
</dbReference>